<organism evidence="2 3">
    <name type="scientific">Polarella glacialis</name>
    <name type="common">Dinoflagellate</name>
    <dbReference type="NCBI Taxonomy" id="89957"/>
    <lineage>
        <taxon>Eukaryota</taxon>
        <taxon>Sar</taxon>
        <taxon>Alveolata</taxon>
        <taxon>Dinophyceae</taxon>
        <taxon>Suessiales</taxon>
        <taxon>Suessiaceae</taxon>
        <taxon>Polarella</taxon>
    </lineage>
</organism>
<accession>A0A813KR43</accession>
<protein>
    <submittedName>
        <fullName evidence="2">Uncharacterized protein</fullName>
    </submittedName>
</protein>
<comment type="caution">
    <text evidence="2">The sequence shown here is derived from an EMBL/GenBank/DDBJ whole genome shotgun (WGS) entry which is preliminary data.</text>
</comment>
<feature type="signal peptide" evidence="1">
    <location>
        <begin position="1"/>
        <end position="18"/>
    </location>
</feature>
<dbReference type="AlphaFoldDB" id="A0A813KR43"/>
<reference evidence="2" key="1">
    <citation type="submission" date="2021-02" db="EMBL/GenBank/DDBJ databases">
        <authorList>
            <person name="Dougan E. K."/>
            <person name="Rhodes N."/>
            <person name="Thang M."/>
            <person name="Chan C."/>
        </authorList>
    </citation>
    <scope>NUCLEOTIDE SEQUENCE</scope>
</reference>
<evidence type="ECO:0000313" key="3">
    <source>
        <dbReference type="Proteomes" id="UP000626109"/>
    </source>
</evidence>
<feature type="chain" id="PRO_5032795527" evidence="1">
    <location>
        <begin position="19"/>
        <end position="421"/>
    </location>
</feature>
<gene>
    <name evidence="2" type="ORF">PGLA2088_LOCUS37362</name>
</gene>
<name>A0A813KR43_POLGL</name>
<feature type="non-terminal residue" evidence="2">
    <location>
        <position position="1"/>
    </location>
</feature>
<keyword evidence="1" id="KW-0732">Signal</keyword>
<evidence type="ECO:0000256" key="1">
    <source>
        <dbReference type="SAM" id="SignalP"/>
    </source>
</evidence>
<dbReference type="EMBL" id="CAJNNW010032454">
    <property type="protein sequence ID" value="CAE8713142.1"/>
    <property type="molecule type" value="Genomic_DNA"/>
</dbReference>
<sequence length="421" mass="44795">MVIITCLMMAGTSSGAAALAGVTTALDLVRTKGVLEFVGLAKGNAPLQVPFCGYIRCRVWTGSKWSHSDVALRGDILIISGRKLVGEEALILSGALVSVTEAFVTILCKAGGPLRLRFEQDEEADKFGTQVQSAAFLTQDMSQLADLAFERRRQIVERRSMPTLRTVQSEELIPGFEWQHDAAMGSSWSDGGAGENWQDAAVGSNWHEVAVGSSWHDAAVHAAGNNGWQDVGVGMTPRGSASGMSPRMGMIEHRSVGVGWSPRPGSGTCTPRGLPPASGRLALSRPPTPSDDTRQLVESTQVLRRKLAVPANVPLFNMSPAPSTADLAADPGQGGGRCREQLAVPANVPLFDMSPDPSTVDLAAVHRQVHVPAEDENEDLMANLRGLGEFCDSQESPRDPLSFASKVFHGLGLSPAKEKLK</sequence>
<proteinExistence type="predicted"/>
<dbReference type="Proteomes" id="UP000626109">
    <property type="component" value="Unassembled WGS sequence"/>
</dbReference>
<evidence type="ECO:0000313" key="2">
    <source>
        <dbReference type="EMBL" id="CAE8713142.1"/>
    </source>
</evidence>